<keyword evidence="13" id="KW-1185">Reference proteome</keyword>
<evidence type="ECO:0000256" key="12">
    <source>
        <dbReference type="SAM" id="Phobius"/>
    </source>
</evidence>
<proteinExistence type="inferred from homology"/>
<sequence length="100" mass="12140">MSFKYWRHAPMNNPGLRTARYFALACGIFYGFKRRREIQAYEEVYQEDQLRIKMALKRLDKEINWLKYYDEMNDLAYDIGVPNRVVQADRAEIPKFLHED</sequence>
<keyword evidence="3 11" id="KW-0813">Transport</keyword>
<evidence type="ECO:0000256" key="10">
    <source>
        <dbReference type="ARBA" id="ARBA00023310"/>
    </source>
</evidence>
<keyword evidence="8 11" id="KW-0496">Mitochondrion</keyword>
<dbReference type="AlphaFoldDB" id="A0A8B8EYP5"/>
<dbReference type="RefSeq" id="XP_022345124.1">
    <property type="nucleotide sequence ID" value="XM_022489416.1"/>
</dbReference>
<comment type="subunit">
    <text evidence="11">F-type ATPases have 2 components, CF(1) - the catalytic core - and CF(0) - the membrane proton channel. CF(1) and CF(0) have multiple subunits.</text>
</comment>
<accession>A0A8B8EYP5</accession>
<dbReference type="InterPro" id="IPR008386">
    <property type="entry name" value="ATP_synth_F0_esu_mt"/>
</dbReference>
<dbReference type="GeneID" id="111137772"/>
<evidence type="ECO:0000256" key="8">
    <source>
        <dbReference type="ARBA" id="ARBA00023128"/>
    </source>
</evidence>
<dbReference type="KEGG" id="cvn:111137772"/>
<organism evidence="13 14">
    <name type="scientific">Crassostrea virginica</name>
    <name type="common">Eastern oyster</name>
    <dbReference type="NCBI Taxonomy" id="6565"/>
    <lineage>
        <taxon>Eukaryota</taxon>
        <taxon>Metazoa</taxon>
        <taxon>Spiralia</taxon>
        <taxon>Lophotrochozoa</taxon>
        <taxon>Mollusca</taxon>
        <taxon>Bivalvia</taxon>
        <taxon>Autobranchia</taxon>
        <taxon>Pteriomorphia</taxon>
        <taxon>Ostreida</taxon>
        <taxon>Ostreoidea</taxon>
        <taxon>Ostreidae</taxon>
        <taxon>Crassostrea</taxon>
    </lineage>
</organism>
<evidence type="ECO:0000256" key="5">
    <source>
        <dbReference type="ARBA" id="ARBA00022781"/>
    </source>
</evidence>
<comment type="function">
    <text evidence="11">Subunit e, of the mitochondrial membrane ATP synthase complex (F(1)F(0) ATP synthase or Complex V) that produces ATP from ADP in the presence of a proton gradient across the membrane which is generated by electron transport complexes of the respiratory chain. ATP synthase complex consist of a soluble F(1) head domain - the catalytic core - and a membrane F(1) domain - the membrane proton channel. These two domains are linked by a central stalk rotating inside the F(1) region and a stationary peripheral stalk. During catalysis, ATP synthesis in the catalytic domain of F(1) is coupled via a rotary mechanism of the central stalk subunits to proton translocation. In vivo, can only synthesize ATP although its ATP hydrolase activity can be activated artificially in vitro. Part of the complex F(0) domain.</text>
</comment>
<evidence type="ECO:0000256" key="1">
    <source>
        <dbReference type="ARBA" id="ARBA00004273"/>
    </source>
</evidence>
<keyword evidence="9 12" id="KW-0472">Membrane</keyword>
<evidence type="ECO:0000256" key="6">
    <source>
        <dbReference type="ARBA" id="ARBA00022792"/>
    </source>
</evidence>
<feature type="transmembrane region" description="Helical" evidence="12">
    <location>
        <begin position="15"/>
        <end position="32"/>
    </location>
</feature>
<keyword evidence="4 11" id="KW-0138">CF(0)</keyword>
<dbReference type="GO" id="GO:0045259">
    <property type="term" value="C:proton-transporting ATP synthase complex"/>
    <property type="evidence" value="ECO:0007669"/>
    <property type="project" value="UniProtKB-UniRule"/>
</dbReference>
<keyword evidence="12" id="KW-1133">Transmembrane helix</keyword>
<evidence type="ECO:0000256" key="9">
    <source>
        <dbReference type="ARBA" id="ARBA00023136"/>
    </source>
</evidence>
<gene>
    <name evidence="14" type="primary">LOC111137772</name>
</gene>
<evidence type="ECO:0000256" key="4">
    <source>
        <dbReference type="ARBA" id="ARBA00022547"/>
    </source>
</evidence>
<dbReference type="Pfam" id="PF05680">
    <property type="entry name" value="ATP-synt_E"/>
    <property type="match status" value="1"/>
</dbReference>
<comment type="subcellular location">
    <subcellularLocation>
        <location evidence="1 11">Mitochondrion inner membrane</location>
    </subcellularLocation>
</comment>
<evidence type="ECO:0000313" key="13">
    <source>
        <dbReference type="Proteomes" id="UP000694844"/>
    </source>
</evidence>
<evidence type="ECO:0000313" key="14">
    <source>
        <dbReference type="RefSeq" id="XP_022345124.1"/>
    </source>
</evidence>
<dbReference type="GO" id="GO:0015078">
    <property type="term" value="F:proton transmembrane transporter activity"/>
    <property type="evidence" value="ECO:0007669"/>
    <property type="project" value="InterPro"/>
</dbReference>
<dbReference type="GO" id="GO:0005743">
    <property type="term" value="C:mitochondrial inner membrane"/>
    <property type="evidence" value="ECO:0007669"/>
    <property type="project" value="UniProtKB-SubCell"/>
</dbReference>
<protein>
    <recommendedName>
        <fullName evidence="11">ATP synthase F(0) complex subunit e, mitochondrial</fullName>
    </recommendedName>
</protein>
<dbReference type="Proteomes" id="UP000694844">
    <property type="component" value="Chromosome 5"/>
</dbReference>
<evidence type="ECO:0000256" key="2">
    <source>
        <dbReference type="ARBA" id="ARBA00007333"/>
    </source>
</evidence>
<dbReference type="GO" id="GO:0015986">
    <property type="term" value="P:proton motive force-driven ATP synthesis"/>
    <property type="evidence" value="ECO:0007669"/>
    <property type="project" value="InterPro"/>
</dbReference>
<name>A0A8B8EYP5_CRAVI</name>
<evidence type="ECO:0000256" key="11">
    <source>
        <dbReference type="RuleBase" id="RU367005"/>
    </source>
</evidence>
<reference evidence="14" key="1">
    <citation type="submission" date="2025-08" db="UniProtKB">
        <authorList>
            <consortium name="RefSeq"/>
        </authorList>
    </citation>
    <scope>IDENTIFICATION</scope>
    <source>
        <tissue evidence="14">Whole sample</tissue>
    </source>
</reference>
<comment type="similarity">
    <text evidence="2 11">Belongs to the ATPase e subunit family.</text>
</comment>
<keyword evidence="7 11" id="KW-0406">Ion transport</keyword>
<keyword evidence="5 11" id="KW-0375">Hydrogen ion transport</keyword>
<evidence type="ECO:0000256" key="3">
    <source>
        <dbReference type="ARBA" id="ARBA00022448"/>
    </source>
</evidence>
<keyword evidence="12" id="KW-0812">Transmembrane</keyword>
<evidence type="ECO:0000256" key="7">
    <source>
        <dbReference type="ARBA" id="ARBA00023065"/>
    </source>
</evidence>
<keyword evidence="10 11" id="KW-0066">ATP synthesis</keyword>
<keyword evidence="6 11" id="KW-0999">Mitochondrion inner membrane</keyword>